<feature type="compositionally biased region" description="Polar residues" evidence="1">
    <location>
        <begin position="23"/>
        <end position="36"/>
    </location>
</feature>
<dbReference type="EMBL" id="KQ965760">
    <property type="protein sequence ID" value="KXS15723.1"/>
    <property type="molecule type" value="Genomic_DNA"/>
</dbReference>
<keyword evidence="2" id="KW-1133">Transmembrane helix</keyword>
<dbReference type="Pfam" id="PF25116">
    <property type="entry name" value="CBM87_Agd3"/>
    <property type="match status" value="1"/>
</dbReference>
<protein>
    <submittedName>
        <fullName evidence="5">Uncharacterized protein</fullName>
    </submittedName>
</protein>
<dbReference type="InterPro" id="IPR011330">
    <property type="entry name" value="Glyco_hydro/deAcase_b/a-brl"/>
</dbReference>
<evidence type="ECO:0000259" key="4">
    <source>
        <dbReference type="Pfam" id="PF25116"/>
    </source>
</evidence>
<accession>A0A139AH31</accession>
<dbReference type="InterPro" id="IPR056826">
    <property type="entry name" value="Agd3_CE"/>
</dbReference>
<dbReference type="Pfam" id="PF25115">
    <property type="entry name" value="Agd3_CE"/>
    <property type="match status" value="1"/>
</dbReference>
<dbReference type="AlphaFoldDB" id="A0A139AH31"/>
<dbReference type="GO" id="GO:0005975">
    <property type="term" value="P:carbohydrate metabolic process"/>
    <property type="evidence" value="ECO:0007669"/>
    <property type="project" value="InterPro"/>
</dbReference>
<feature type="transmembrane region" description="Helical" evidence="2">
    <location>
        <begin position="67"/>
        <end position="90"/>
    </location>
</feature>
<reference evidence="5 6" key="1">
    <citation type="journal article" date="2015" name="Genome Biol. Evol.">
        <title>Phylogenomic analyses indicate that early fungi evolved digesting cell walls of algal ancestors of land plants.</title>
        <authorList>
            <person name="Chang Y."/>
            <person name="Wang S."/>
            <person name="Sekimoto S."/>
            <person name="Aerts A.L."/>
            <person name="Choi C."/>
            <person name="Clum A."/>
            <person name="LaButti K.M."/>
            <person name="Lindquist E.A."/>
            <person name="Yee Ngan C."/>
            <person name="Ohm R.A."/>
            <person name="Salamov A.A."/>
            <person name="Grigoriev I.V."/>
            <person name="Spatafora J.W."/>
            <person name="Berbee M.L."/>
        </authorList>
    </citation>
    <scope>NUCLEOTIDE SEQUENCE [LARGE SCALE GENOMIC DNA]</scope>
    <source>
        <strain evidence="5 6">JEL478</strain>
    </source>
</reference>
<keyword evidence="2" id="KW-0812">Transmembrane</keyword>
<dbReference type="GO" id="GO:0005199">
    <property type="term" value="F:structural constituent of cell wall"/>
    <property type="evidence" value="ECO:0007669"/>
    <property type="project" value="TreeGrafter"/>
</dbReference>
<evidence type="ECO:0000256" key="1">
    <source>
        <dbReference type="SAM" id="MobiDB-lite"/>
    </source>
</evidence>
<proteinExistence type="predicted"/>
<dbReference type="PANTHER" id="PTHR31002:SF34">
    <property type="entry name" value="CELL WALL PROTEIN CWP1-RELATED"/>
    <property type="match status" value="1"/>
</dbReference>
<keyword evidence="2" id="KW-0472">Membrane</keyword>
<keyword evidence="6" id="KW-1185">Reference proteome</keyword>
<evidence type="ECO:0000259" key="3">
    <source>
        <dbReference type="Pfam" id="PF25115"/>
    </source>
</evidence>
<evidence type="ECO:0000313" key="5">
    <source>
        <dbReference type="EMBL" id="KXS15723.1"/>
    </source>
</evidence>
<dbReference type="Proteomes" id="UP000070544">
    <property type="component" value="Unassembled WGS sequence"/>
</dbReference>
<dbReference type="SUPFAM" id="SSF88713">
    <property type="entry name" value="Glycoside hydrolase/deacetylase"/>
    <property type="match status" value="1"/>
</dbReference>
<dbReference type="InterPro" id="IPR050788">
    <property type="entry name" value="Yeast_SRP1/TIP1_CWP"/>
</dbReference>
<evidence type="ECO:0000256" key="2">
    <source>
        <dbReference type="SAM" id="Phobius"/>
    </source>
</evidence>
<dbReference type="GO" id="GO:0000324">
    <property type="term" value="C:fungal-type vacuole"/>
    <property type="evidence" value="ECO:0007669"/>
    <property type="project" value="TreeGrafter"/>
</dbReference>
<feature type="domain" description="Agd3 CBM87" evidence="4">
    <location>
        <begin position="164"/>
        <end position="379"/>
    </location>
</feature>
<dbReference type="GO" id="GO:0031505">
    <property type="term" value="P:fungal-type cell wall organization"/>
    <property type="evidence" value="ECO:0007669"/>
    <property type="project" value="TreeGrafter"/>
</dbReference>
<name>A0A139AH31_GONPJ</name>
<gene>
    <name evidence="5" type="ORF">M427DRAFT_32144</name>
</gene>
<dbReference type="PANTHER" id="PTHR31002">
    <property type="entry name" value="SERIPAUPERIN"/>
    <property type="match status" value="1"/>
</dbReference>
<dbReference type="OrthoDB" id="2113314at2759"/>
<dbReference type="STRING" id="1344416.A0A139AH31"/>
<sequence length="812" mass="88395">MGLASLFQLLSGSRDPTPAGDPTPTSAWNVTPTTPNAHHDKLDPTTSPTGKHPLRRTWLSRQLSKTYILYAAIGAVLVSSIVAGLVIVIYRQASTSVSVSTAAPNATVDGVTNSSGGDTSPVWDEPTSLVGLPVGSPPVAPKTEVSISCSPMTPKRRTPTEKLIDMRVLVIAPLDKPIEQSATLALDALNIPYDVLVVPPDGVPRVDLVTPDGRAKYMAVVFASRIEYAYADGSGYRSAVTAEQMNQLAQYETTYSIRRVILSSLPSSTHGTSPARTTNATTTVPCNVTFNSVFVSPVGIRPAVLVESDTVTRTPALIVNAATTTPVAYFEPLLPLFPNRTIAAVVAALPSNRTELHVYFQSSTWSTLSLLFNHVWINWATRGIFQGRRRVVLDAQVDDMFLSTQVTAGASPYAYRAGVADLTNLQKWQANLNSRLPNGSAIRLHLAYNGNGISAIADRASYYVDMDLASHVDQNFVKPLGSGMPRWPAKYTSQWKQAVLATDEMYRMFAGNPANQSHFFFVSHTYTHLNLNDAAPSDIVKEIAINAKMASSEYLGLNGTAWFSPRSLVTPQVSGLFNGDLYAALTAAGISAVVGDNSRTNIVPKNVYHPFRTTPQGSNYGGFLVVPRQPTTQSKWDWNQLLNYEADRVTKMLLALRQDPHMMHQANLRNADMPEVIVGSGKGRLSLLQQWVEAVVASFTRLVDWPIVTLRMDDLALDYEDRENRDTVCNPTTTLHVSYNGVVGALSLTAQSYPCRVPITLPNGLNPVPTTKDNWTISRIGNSPPTMWATLSECDEAVVEFQTSSTDGLRWD</sequence>
<dbReference type="InterPro" id="IPR056827">
    <property type="entry name" value="CBM87_Agd3"/>
</dbReference>
<dbReference type="GO" id="GO:0009277">
    <property type="term" value="C:fungal-type cell wall"/>
    <property type="evidence" value="ECO:0007669"/>
    <property type="project" value="TreeGrafter"/>
</dbReference>
<organism evidence="5 6">
    <name type="scientific">Gonapodya prolifera (strain JEL478)</name>
    <name type="common">Monoblepharis prolifera</name>
    <dbReference type="NCBI Taxonomy" id="1344416"/>
    <lineage>
        <taxon>Eukaryota</taxon>
        <taxon>Fungi</taxon>
        <taxon>Fungi incertae sedis</taxon>
        <taxon>Chytridiomycota</taxon>
        <taxon>Chytridiomycota incertae sedis</taxon>
        <taxon>Monoblepharidomycetes</taxon>
        <taxon>Monoblepharidales</taxon>
        <taxon>Gonapodyaceae</taxon>
        <taxon>Gonapodya</taxon>
    </lineage>
</organism>
<feature type="region of interest" description="Disordered" evidence="1">
    <location>
        <begin position="11"/>
        <end position="53"/>
    </location>
</feature>
<evidence type="ECO:0000313" key="6">
    <source>
        <dbReference type="Proteomes" id="UP000070544"/>
    </source>
</evidence>
<feature type="domain" description="Agd3 deacetylase" evidence="3">
    <location>
        <begin position="393"/>
        <end position="732"/>
    </location>
</feature>